<dbReference type="EMBL" id="UINC01140310">
    <property type="protein sequence ID" value="SVD27381.1"/>
    <property type="molecule type" value="Genomic_DNA"/>
</dbReference>
<sequence>MSLTKPTLNNLRAAGTTTGDVYFPQTKLLLPFDGANAATTTSDLSNRNATVTFNGNASISTAQSKFGGSSLYLDGTTNTYLTIA</sequence>
<gene>
    <name evidence="1" type="ORF">METZ01_LOCUS380235</name>
</gene>
<reference evidence="1" key="1">
    <citation type="submission" date="2018-05" db="EMBL/GenBank/DDBJ databases">
        <authorList>
            <person name="Lanie J.A."/>
            <person name="Ng W.-L."/>
            <person name="Kazmierczak K.M."/>
            <person name="Andrzejewski T.M."/>
            <person name="Davidsen T.M."/>
            <person name="Wayne K.J."/>
            <person name="Tettelin H."/>
            <person name="Glass J.I."/>
            <person name="Rusch D."/>
            <person name="Podicherti R."/>
            <person name="Tsui H.-C.T."/>
            <person name="Winkler M.E."/>
        </authorList>
    </citation>
    <scope>NUCLEOTIDE SEQUENCE</scope>
</reference>
<feature type="non-terminal residue" evidence="1">
    <location>
        <position position="84"/>
    </location>
</feature>
<proteinExistence type="predicted"/>
<dbReference type="AlphaFoldDB" id="A0A382U0X9"/>
<protein>
    <submittedName>
        <fullName evidence="1">Uncharacterized protein</fullName>
    </submittedName>
</protein>
<evidence type="ECO:0000313" key="1">
    <source>
        <dbReference type="EMBL" id="SVD27381.1"/>
    </source>
</evidence>
<accession>A0A382U0X9</accession>
<name>A0A382U0X9_9ZZZZ</name>
<organism evidence="1">
    <name type="scientific">marine metagenome</name>
    <dbReference type="NCBI Taxonomy" id="408172"/>
    <lineage>
        <taxon>unclassified sequences</taxon>
        <taxon>metagenomes</taxon>
        <taxon>ecological metagenomes</taxon>
    </lineage>
</organism>